<accession>A0ABS7NIG0</accession>
<name>A0ABS7NIG0_9RHOB</name>
<dbReference type="RefSeq" id="WP_222509097.1">
    <property type="nucleotide sequence ID" value="NZ_JAHVJA010000008.1"/>
</dbReference>
<gene>
    <name evidence="1" type="ORF">KUV26_16220</name>
</gene>
<sequence length="374" mass="41571">MKRRLILHIGAHKTGTTAIQGFLNRSENSLASAGWELVKINGVVNLSNTIEFRRGGNGRAQFNFHPRMLDMIAGSLRDSGRDMIISSEDMFFLNDTASLPGLSEVVRSLGFKVTIVVYLRNQVEMAASNKAQGAKTSQSALVFGNDKRNVLPELTADTLEYLSYHQKLSHWKTHFPDAEFIVRNYNRHLLAGGDSVTDFIQACGLPFKPDGTQLNESIGSKLTNLLHDLRFHGLPPNVAWSLFRRGFFTDDGGLKQSPSAQQAAAFMAAFEEDNRKTARDFGVDLTLDCSKFPNEEVLQPDDQAFIFQNIASALNNLHQSVAPRSIDTIRDSAIALEDTDLKQAHALMQVAHALRPNGRKIQEKLKSYEEKLGL</sequence>
<dbReference type="EMBL" id="JAHVJA010000008">
    <property type="protein sequence ID" value="MBY6140986.1"/>
    <property type="molecule type" value="Genomic_DNA"/>
</dbReference>
<dbReference type="SUPFAM" id="SSF52540">
    <property type="entry name" value="P-loop containing nucleoside triphosphate hydrolases"/>
    <property type="match status" value="1"/>
</dbReference>
<comment type="caution">
    <text evidence="1">The sequence shown here is derived from an EMBL/GenBank/DDBJ whole genome shotgun (WGS) entry which is preliminary data.</text>
</comment>
<keyword evidence="2" id="KW-1185">Reference proteome</keyword>
<dbReference type="InterPro" id="IPR027417">
    <property type="entry name" value="P-loop_NTPase"/>
</dbReference>
<reference evidence="1 2" key="1">
    <citation type="submission" date="2021-06" db="EMBL/GenBank/DDBJ databases">
        <title>50 bacteria genomes isolated from Dapeng, Shenzhen, China.</title>
        <authorList>
            <person name="Zheng W."/>
            <person name="Yu S."/>
            <person name="Huang Y."/>
        </authorList>
    </citation>
    <scope>NUCLEOTIDE SEQUENCE [LARGE SCALE GENOMIC DNA]</scope>
    <source>
        <strain evidence="1 2">DP1N14-2</strain>
    </source>
</reference>
<organism evidence="1 2">
    <name type="scientific">Leisingera daeponensis</name>
    <dbReference type="NCBI Taxonomy" id="405746"/>
    <lineage>
        <taxon>Bacteria</taxon>
        <taxon>Pseudomonadati</taxon>
        <taxon>Pseudomonadota</taxon>
        <taxon>Alphaproteobacteria</taxon>
        <taxon>Rhodobacterales</taxon>
        <taxon>Roseobacteraceae</taxon>
        <taxon>Leisingera</taxon>
    </lineage>
</organism>
<dbReference type="Gene3D" id="3.40.50.300">
    <property type="entry name" value="P-loop containing nucleotide triphosphate hydrolases"/>
    <property type="match status" value="1"/>
</dbReference>
<proteinExistence type="predicted"/>
<evidence type="ECO:0000313" key="2">
    <source>
        <dbReference type="Proteomes" id="UP000766629"/>
    </source>
</evidence>
<evidence type="ECO:0008006" key="3">
    <source>
        <dbReference type="Google" id="ProtNLM"/>
    </source>
</evidence>
<protein>
    <recommendedName>
        <fullName evidence="3">Sulfotransferase family protein</fullName>
    </recommendedName>
</protein>
<evidence type="ECO:0000313" key="1">
    <source>
        <dbReference type="EMBL" id="MBY6140986.1"/>
    </source>
</evidence>
<dbReference type="Proteomes" id="UP000766629">
    <property type="component" value="Unassembled WGS sequence"/>
</dbReference>